<accession>A0A9D2RB10</accession>
<proteinExistence type="predicted"/>
<dbReference type="Proteomes" id="UP000823850">
    <property type="component" value="Unassembled WGS sequence"/>
</dbReference>
<comment type="caution">
    <text evidence="2">The sequence shown here is derived from an EMBL/GenBank/DDBJ whole genome shotgun (WGS) entry which is preliminary data.</text>
</comment>
<protein>
    <submittedName>
        <fullName evidence="2">Uncharacterized protein</fullName>
    </submittedName>
</protein>
<reference evidence="2" key="1">
    <citation type="journal article" date="2021" name="PeerJ">
        <title>Extensive microbial diversity within the chicken gut microbiome revealed by metagenomics and culture.</title>
        <authorList>
            <person name="Gilroy R."/>
            <person name="Ravi A."/>
            <person name="Getino M."/>
            <person name="Pursley I."/>
            <person name="Horton D.L."/>
            <person name="Alikhan N.F."/>
            <person name="Baker D."/>
            <person name="Gharbi K."/>
            <person name="Hall N."/>
            <person name="Watson M."/>
            <person name="Adriaenssens E.M."/>
            <person name="Foster-Nyarko E."/>
            <person name="Jarju S."/>
            <person name="Secka A."/>
            <person name="Antonio M."/>
            <person name="Oren A."/>
            <person name="Chaudhuri R.R."/>
            <person name="La Ragione R."/>
            <person name="Hildebrand F."/>
            <person name="Pallen M.J."/>
        </authorList>
    </citation>
    <scope>NUCLEOTIDE SEQUENCE</scope>
    <source>
        <strain evidence="2">ChiW19-6364</strain>
    </source>
</reference>
<evidence type="ECO:0000313" key="3">
    <source>
        <dbReference type="Proteomes" id="UP000823850"/>
    </source>
</evidence>
<feature type="transmembrane region" description="Helical" evidence="1">
    <location>
        <begin position="6"/>
        <end position="22"/>
    </location>
</feature>
<evidence type="ECO:0000256" key="1">
    <source>
        <dbReference type="SAM" id="Phobius"/>
    </source>
</evidence>
<name>A0A9D2RB10_9FIRM</name>
<reference evidence="2" key="2">
    <citation type="submission" date="2021-04" db="EMBL/GenBank/DDBJ databases">
        <authorList>
            <person name="Gilroy R."/>
        </authorList>
    </citation>
    <scope>NUCLEOTIDE SEQUENCE</scope>
    <source>
        <strain evidence="2">ChiW19-6364</strain>
    </source>
</reference>
<evidence type="ECO:0000313" key="2">
    <source>
        <dbReference type="EMBL" id="HJD39818.1"/>
    </source>
</evidence>
<gene>
    <name evidence="2" type="ORF">H9913_07295</name>
</gene>
<organism evidence="2 3">
    <name type="scientific">Candidatus Blautia stercoripullorum</name>
    <dbReference type="NCBI Taxonomy" id="2838502"/>
    <lineage>
        <taxon>Bacteria</taxon>
        <taxon>Bacillati</taxon>
        <taxon>Bacillota</taxon>
        <taxon>Clostridia</taxon>
        <taxon>Lachnospirales</taxon>
        <taxon>Lachnospiraceae</taxon>
        <taxon>Blautia</taxon>
    </lineage>
</organism>
<dbReference type="EMBL" id="DWUX01000133">
    <property type="protein sequence ID" value="HJD39818.1"/>
    <property type="molecule type" value="Genomic_DNA"/>
</dbReference>
<keyword evidence="1" id="KW-0472">Membrane</keyword>
<sequence>MGIVLIAVIGIGILDYLLLMPGRRDKRDDEEQIQYLKDWKKRHGK</sequence>
<keyword evidence="1" id="KW-1133">Transmembrane helix</keyword>
<keyword evidence="1" id="KW-0812">Transmembrane</keyword>
<dbReference type="AlphaFoldDB" id="A0A9D2RB10"/>